<dbReference type="EMBL" id="JAGINP010000024">
    <property type="protein sequence ID" value="MBP2295776.1"/>
    <property type="molecule type" value="Genomic_DNA"/>
</dbReference>
<dbReference type="Pfam" id="PF00155">
    <property type="entry name" value="Aminotran_1_2"/>
    <property type="match status" value="1"/>
</dbReference>
<dbReference type="EC" id="2.6.1.-" evidence="7"/>
<dbReference type="InterPro" id="IPR015421">
    <property type="entry name" value="PyrdxlP-dep_Trfase_major"/>
</dbReference>
<keyword evidence="11" id="KW-1185">Reference proteome</keyword>
<dbReference type="InterPro" id="IPR004839">
    <property type="entry name" value="Aminotransferase_I/II_large"/>
</dbReference>
<dbReference type="GO" id="GO:0004069">
    <property type="term" value="F:L-aspartate:2-oxoglutarate aminotransferase activity"/>
    <property type="evidence" value="ECO:0007669"/>
    <property type="project" value="UniProtKB-EC"/>
</dbReference>
<dbReference type="PANTHER" id="PTHR46383">
    <property type="entry name" value="ASPARTATE AMINOTRANSFERASE"/>
    <property type="match status" value="1"/>
</dbReference>
<dbReference type="InterPro" id="IPR015424">
    <property type="entry name" value="PyrdxlP-dep_Trfase"/>
</dbReference>
<dbReference type="CDD" id="cd00609">
    <property type="entry name" value="AAT_like"/>
    <property type="match status" value="1"/>
</dbReference>
<comment type="cofactor">
    <cofactor evidence="1 7">
        <name>pyridoxal 5'-phosphate</name>
        <dbReference type="ChEBI" id="CHEBI:597326"/>
    </cofactor>
</comment>
<evidence type="ECO:0000313" key="11">
    <source>
        <dbReference type="Proteomes" id="UP000781958"/>
    </source>
</evidence>
<keyword evidence="4 7" id="KW-0808">Transferase</keyword>
<feature type="domain" description="Aminotransferase class I/classII large" evidence="9">
    <location>
        <begin position="44"/>
        <end position="406"/>
    </location>
</feature>
<proteinExistence type="inferred from homology"/>
<dbReference type="PRINTS" id="PR00753">
    <property type="entry name" value="ACCSYNTHASE"/>
</dbReference>
<reference evidence="10 11" key="1">
    <citation type="submission" date="2021-03" db="EMBL/GenBank/DDBJ databases">
        <title>Genomic Encyclopedia of Type Strains, Phase III (KMG-III): the genomes of soil and plant-associated and newly described type strains.</title>
        <authorList>
            <person name="Whitman W."/>
        </authorList>
    </citation>
    <scope>NUCLEOTIDE SEQUENCE [LARGE SCALE GENOMIC DNA]</scope>
    <source>
        <strain evidence="10 11">IMMIB AFH-6</strain>
    </source>
</reference>
<dbReference type="InterPro" id="IPR015422">
    <property type="entry name" value="PyrdxlP-dep_Trfase_small"/>
</dbReference>
<evidence type="ECO:0000256" key="6">
    <source>
        <dbReference type="ARBA" id="ARBA00049185"/>
    </source>
</evidence>
<dbReference type="PANTHER" id="PTHR46383:SF1">
    <property type="entry name" value="ASPARTATE AMINOTRANSFERASE"/>
    <property type="match status" value="1"/>
</dbReference>
<keyword evidence="3 7" id="KW-0032">Aminotransferase</keyword>
<evidence type="ECO:0000256" key="2">
    <source>
        <dbReference type="ARBA" id="ARBA00007441"/>
    </source>
</evidence>
<comment type="catalytic activity">
    <reaction evidence="6">
        <text>L-aspartate + 2-oxoglutarate = oxaloacetate + L-glutamate</text>
        <dbReference type="Rhea" id="RHEA:21824"/>
        <dbReference type="ChEBI" id="CHEBI:16452"/>
        <dbReference type="ChEBI" id="CHEBI:16810"/>
        <dbReference type="ChEBI" id="CHEBI:29985"/>
        <dbReference type="ChEBI" id="CHEBI:29991"/>
        <dbReference type="EC" id="2.6.1.1"/>
    </reaction>
</comment>
<evidence type="ECO:0000256" key="5">
    <source>
        <dbReference type="ARBA" id="ARBA00022898"/>
    </source>
</evidence>
<comment type="similarity">
    <text evidence="2 7">Belongs to the class-I pyridoxal-phosphate-dependent aminotransferase family.</text>
</comment>
<evidence type="ECO:0000256" key="4">
    <source>
        <dbReference type="ARBA" id="ARBA00022679"/>
    </source>
</evidence>
<protein>
    <recommendedName>
        <fullName evidence="7">Aminotransferase</fullName>
        <ecNumber evidence="7">2.6.1.-</ecNumber>
    </recommendedName>
</protein>
<accession>A0ABS4ST81</accession>
<evidence type="ECO:0000313" key="10">
    <source>
        <dbReference type="EMBL" id="MBP2295776.1"/>
    </source>
</evidence>
<dbReference type="Proteomes" id="UP000781958">
    <property type="component" value="Unassembled WGS sequence"/>
</dbReference>
<comment type="caution">
    <text evidence="10">The sequence shown here is derived from an EMBL/GenBank/DDBJ whole genome shotgun (WGS) entry which is preliminary data.</text>
</comment>
<dbReference type="SUPFAM" id="SSF53383">
    <property type="entry name" value="PLP-dependent transferases"/>
    <property type="match status" value="1"/>
</dbReference>
<evidence type="ECO:0000256" key="8">
    <source>
        <dbReference type="SAM" id="MobiDB-lite"/>
    </source>
</evidence>
<evidence type="ECO:0000259" key="9">
    <source>
        <dbReference type="Pfam" id="PF00155"/>
    </source>
</evidence>
<keyword evidence="5" id="KW-0663">Pyridoxal phosphate</keyword>
<feature type="compositionally biased region" description="Polar residues" evidence="8">
    <location>
        <begin position="1"/>
        <end position="10"/>
    </location>
</feature>
<organism evidence="10 11">
    <name type="scientific">Azospirillum rugosum</name>
    <dbReference type="NCBI Taxonomy" id="416170"/>
    <lineage>
        <taxon>Bacteria</taxon>
        <taxon>Pseudomonadati</taxon>
        <taxon>Pseudomonadota</taxon>
        <taxon>Alphaproteobacteria</taxon>
        <taxon>Rhodospirillales</taxon>
        <taxon>Azospirillaceae</taxon>
        <taxon>Azospirillum</taxon>
    </lineage>
</organism>
<name>A0ABS4ST81_9PROT</name>
<feature type="region of interest" description="Disordered" evidence="8">
    <location>
        <begin position="1"/>
        <end position="23"/>
    </location>
</feature>
<dbReference type="PROSITE" id="PS00105">
    <property type="entry name" value="AA_TRANSFER_CLASS_1"/>
    <property type="match status" value="1"/>
</dbReference>
<evidence type="ECO:0000256" key="7">
    <source>
        <dbReference type="RuleBase" id="RU000481"/>
    </source>
</evidence>
<dbReference type="Gene3D" id="3.90.1150.10">
    <property type="entry name" value="Aspartate Aminotransferase, domain 1"/>
    <property type="match status" value="1"/>
</dbReference>
<sequence>MAGNIESSGATAPRPLAGRTALITPPGTSRMRVIANELKEAGVHVVNFAAGELDVDTSDVIKEAAKAAIDGKRNVYTPTLGLMPLRERIAAQLSERCGTPYTAAEVGVTAGAKQALFNAAMVLLDPGDEVIIPQPYWVTFPTQVEIAGARPVFVDTRETGYRLDVASIERAVTPRTKAIVINSPNNPTGVIYDRDAIVGVAELAVRNDLWIIFDECYSELVRPGHAHTNIVAACPVAKDRTVVVNSFSKSHALTGWRIGYAAGPSRVIKAMENLQGHTTSNPCSIAQYAVIEALRSGGRDFIDDVNRRLDERLDRALAIVHSMNVMGDGIGCAPAEGAFYLFLDIRSTIGKRHGGHIIPNVGALCERILSEAKVAVVPGSAFGDPTGIRLSYAIADEDVTEGLERLRRFFAAVE</sequence>
<dbReference type="Gene3D" id="3.40.640.10">
    <property type="entry name" value="Type I PLP-dependent aspartate aminotransferase-like (Major domain)"/>
    <property type="match status" value="1"/>
</dbReference>
<dbReference type="InterPro" id="IPR050596">
    <property type="entry name" value="AspAT/PAT-like"/>
</dbReference>
<dbReference type="InterPro" id="IPR004838">
    <property type="entry name" value="NHTrfase_class1_PyrdxlP-BS"/>
</dbReference>
<gene>
    <name evidence="10" type="ORF">J2851_005589</name>
</gene>
<evidence type="ECO:0000256" key="3">
    <source>
        <dbReference type="ARBA" id="ARBA00022576"/>
    </source>
</evidence>
<dbReference type="RefSeq" id="WP_209770404.1">
    <property type="nucleotide sequence ID" value="NZ_JAGINP010000024.1"/>
</dbReference>
<evidence type="ECO:0000256" key="1">
    <source>
        <dbReference type="ARBA" id="ARBA00001933"/>
    </source>
</evidence>